<dbReference type="InterPro" id="IPR036396">
    <property type="entry name" value="Cyt_P450_sf"/>
</dbReference>
<proteinExistence type="inferred from homology"/>
<evidence type="ECO:0000256" key="7">
    <source>
        <dbReference type="ARBA" id="ARBA00022824"/>
    </source>
</evidence>
<reference evidence="16" key="2">
    <citation type="submission" date="2023-03" db="EMBL/GenBank/DDBJ databases">
        <authorList>
            <person name="Inwood S.N."/>
            <person name="Skelly J.G."/>
            <person name="Guhlin J."/>
            <person name="Harrop T.W.R."/>
            <person name="Goldson S.G."/>
            <person name="Dearden P.K."/>
        </authorList>
    </citation>
    <scope>NUCLEOTIDE SEQUENCE</scope>
    <source>
        <strain evidence="16">Lincoln</strain>
        <tissue evidence="16">Whole body</tissue>
    </source>
</reference>
<feature type="binding site" description="axial binding residue" evidence="13">
    <location>
        <position position="449"/>
    </location>
    <ligand>
        <name>heme</name>
        <dbReference type="ChEBI" id="CHEBI:30413"/>
    </ligand>
    <ligandPart>
        <name>Fe</name>
        <dbReference type="ChEBI" id="CHEBI:18248"/>
    </ligandPart>
</feature>
<comment type="caution">
    <text evidence="16">The sequence shown here is derived from an EMBL/GenBank/DDBJ whole genome shotgun (WGS) entry which is preliminary data.</text>
</comment>
<dbReference type="PANTHER" id="PTHR24292">
    <property type="entry name" value="CYTOCHROME P450"/>
    <property type="match status" value="1"/>
</dbReference>
<dbReference type="CDD" id="cd11056">
    <property type="entry name" value="CYP6-like"/>
    <property type="match status" value="1"/>
</dbReference>
<dbReference type="PANTHER" id="PTHR24292:SF54">
    <property type="entry name" value="CYP9F3-RELATED"/>
    <property type="match status" value="1"/>
</dbReference>
<organism evidence="16 17">
    <name type="scientific">Microctonus hyperodae</name>
    <name type="common">Parasitoid wasp</name>
    <dbReference type="NCBI Taxonomy" id="165561"/>
    <lineage>
        <taxon>Eukaryota</taxon>
        <taxon>Metazoa</taxon>
        <taxon>Ecdysozoa</taxon>
        <taxon>Arthropoda</taxon>
        <taxon>Hexapoda</taxon>
        <taxon>Insecta</taxon>
        <taxon>Pterygota</taxon>
        <taxon>Neoptera</taxon>
        <taxon>Endopterygota</taxon>
        <taxon>Hymenoptera</taxon>
        <taxon>Apocrita</taxon>
        <taxon>Ichneumonoidea</taxon>
        <taxon>Braconidae</taxon>
        <taxon>Euphorinae</taxon>
        <taxon>Microctonus</taxon>
    </lineage>
</organism>
<comment type="subcellular location">
    <subcellularLocation>
        <location evidence="3">Endoplasmic reticulum membrane</location>
        <topology evidence="3">Peripheral membrane protein</topology>
    </subcellularLocation>
    <subcellularLocation>
        <location evidence="2">Microsome membrane</location>
        <topology evidence="2">Peripheral membrane protein</topology>
    </subcellularLocation>
</comment>
<evidence type="ECO:0000313" key="17">
    <source>
        <dbReference type="Proteomes" id="UP001168972"/>
    </source>
</evidence>
<evidence type="ECO:0000256" key="8">
    <source>
        <dbReference type="ARBA" id="ARBA00022848"/>
    </source>
</evidence>
<protein>
    <recommendedName>
        <fullName evidence="18">Cytochrome P450</fullName>
    </recommendedName>
</protein>
<dbReference type="PROSITE" id="PS00086">
    <property type="entry name" value="CYTOCHROME_P450"/>
    <property type="match status" value="1"/>
</dbReference>
<dbReference type="InterPro" id="IPR002401">
    <property type="entry name" value="Cyt_P450_E_grp-I"/>
</dbReference>
<evidence type="ECO:0000256" key="10">
    <source>
        <dbReference type="ARBA" id="ARBA00023004"/>
    </source>
</evidence>
<evidence type="ECO:0000256" key="14">
    <source>
        <dbReference type="RuleBase" id="RU000461"/>
    </source>
</evidence>
<dbReference type="Gene3D" id="1.10.630.10">
    <property type="entry name" value="Cytochrome P450"/>
    <property type="match status" value="1"/>
</dbReference>
<dbReference type="GO" id="GO:0016705">
    <property type="term" value="F:oxidoreductase activity, acting on paired donors, with incorporation or reduction of molecular oxygen"/>
    <property type="evidence" value="ECO:0007669"/>
    <property type="project" value="InterPro"/>
</dbReference>
<evidence type="ECO:0000256" key="11">
    <source>
        <dbReference type="ARBA" id="ARBA00023033"/>
    </source>
</evidence>
<reference evidence="16" key="1">
    <citation type="journal article" date="2023" name="bioRxiv">
        <title>Scaffold-level genome assemblies of two parasitoid biocontrol wasps reveal the parthenogenesis mechanism and an associated novel virus.</title>
        <authorList>
            <person name="Inwood S."/>
            <person name="Skelly J."/>
            <person name="Guhlin J."/>
            <person name="Harrop T."/>
            <person name="Goldson S."/>
            <person name="Dearden P."/>
        </authorList>
    </citation>
    <scope>NUCLEOTIDE SEQUENCE</scope>
    <source>
        <strain evidence="16">Lincoln</strain>
        <tissue evidence="16">Whole body</tissue>
    </source>
</reference>
<dbReference type="PRINTS" id="PR00385">
    <property type="entry name" value="P450"/>
</dbReference>
<evidence type="ECO:0000256" key="13">
    <source>
        <dbReference type="PIRSR" id="PIRSR602401-1"/>
    </source>
</evidence>
<evidence type="ECO:0000256" key="12">
    <source>
        <dbReference type="ARBA" id="ARBA00023136"/>
    </source>
</evidence>
<name>A0AA39FC32_MICHY</name>
<keyword evidence="12 15" id="KW-0472">Membrane</keyword>
<comment type="cofactor">
    <cofactor evidence="1 13">
        <name>heme</name>
        <dbReference type="ChEBI" id="CHEBI:30413"/>
    </cofactor>
</comment>
<evidence type="ECO:0008006" key="18">
    <source>
        <dbReference type="Google" id="ProtNLM"/>
    </source>
</evidence>
<keyword evidence="10 13" id="KW-0408">Iron</keyword>
<keyword evidence="9 14" id="KW-0560">Oxidoreductase</keyword>
<evidence type="ECO:0000256" key="6">
    <source>
        <dbReference type="ARBA" id="ARBA00022723"/>
    </source>
</evidence>
<evidence type="ECO:0000313" key="16">
    <source>
        <dbReference type="EMBL" id="KAK0166731.1"/>
    </source>
</evidence>
<dbReference type="InterPro" id="IPR001128">
    <property type="entry name" value="Cyt_P450"/>
</dbReference>
<evidence type="ECO:0000256" key="9">
    <source>
        <dbReference type="ARBA" id="ARBA00023002"/>
    </source>
</evidence>
<gene>
    <name evidence="16" type="ORF">PV327_004220</name>
</gene>
<accession>A0AA39FC32</accession>
<sequence>MDIFYLLLSTILCILLYIIYRYLTRNQDYWEKLGVPTIRNSVPYFGYTWPILMQRKCSGEIYHEIYESNPNCSMIGIYNCGEPELYIRDPDLIKAVMQTNFSNFQVNGLEFNLELDPLLKLNPFVNVGEKWKNGRAALTNTMSASKLKNMSLTIKVVSEKYLKYLNKNVKQNNNTWETDVQALFARFTAEVVAGVGFGVDGECFVKDTGTFVDMGNKIFEPTKLNALKQFITLFVPSLAKILGTGFLPREFDFYCRRVVSDVLKSRKQTGLRGNDFIQHICDLYKSENGEIDEDFVTCHATSFYIDGYLTSSYTLSRVAYHLSIYPDVQNKLRDEIKEILGKHQGSLTYDAIQDMKYLDLVIKESMRMSPVVSSLQKVCTTEFKFVGYDGVEYLMKPGSKVIMCPSAIHLDSKYWDNPEDFIPERFDDEHKNEFHKFTYLSFGAGPRLCVGMRMAMTQMKFAIVTLIDNFSITLSSKTKVPFTFDPVGILNIPKGGIWLNIKAL</sequence>
<keyword evidence="7" id="KW-0256">Endoplasmic reticulum</keyword>
<keyword evidence="6 13" id="KW-0479">Metal-binding</keyword>
<dbReference type="SUPFAM" id="SSF48264">
    <property type="entry name" value="Cytochrome P450"/>
    <property type="match status" value="1"/>
</dbReference>
<dbReference type="InterPro" id="IPR017972">
    <property type="entry name" value="Cyt_P450_CS"/>
</dbReference>
<dbReference type="AlphaFoldDB" id="A0AA39FC32"/>
<dbReference type="FunFam" id="1.10.630.10:FF:000182">
    <property type="entry name" value="Cytochrome P450 3A4"/>
    <property type="match status" value="1"/>
</dbReference>
<dbReference type="EMBL" id="JAQQBR010001832">
    <property type="protein sequence ID" value="KAK0166731.1"/>
    <property type="molecule type" value="Genomic_DNA"/>
</dbReference>
<feature type="transmembrane region" description="Helical" evidence="15">
    <location>
        <begin position="6"/>
        <end position="23"/>
    </location>
</feature>
<keyword evidence="17" id="KW-1185">Reference proteome</keyword>
<evidence type="ECO:0000256" key="5">
    <source>
        <dbReference type="ARBA" id="ARBA00022617"/>
    </source>
</evidence>
<dbReference type="GO" id="GO:0004497">
    <property type="term" value="F:monooxygenase activity"/>
    <property type="evidence" value="ECO:0007669"/>
    <property type="project" value="UniProtKB-KW"/>
</dbReference>
<evidence type="ECO:0000256" key="4">
    <source>
        <dbReference type="ARBA" id="ARBA00010617"/>
    </source>
</evidence>
<dbReference type="Pfam" id="PF00067">
    <property type="entry name" value="p450"/>
    <property type="match status" value="1"/>
</dbReference>
<keyword evidence="11 14" id="KW-0503">Monooxygenase</keyword>
<keyword evidence="15" id="KW-0812">Transmembrane</keyword>
<dbReference type="GO" id="GO:0005506">
    <property type="term" value="F:iron ion binding"/>
    <property type="evidence" value="ECO:0007669"/>
    <property type="project" value="InterPro"/>
</dbReference>
<keyword evidence="15" id="KW-1133">Transmembrane helix</keyword>
<evidence type="ECO:0000256" key="2">
    <source>
        <dbReference type="ARBA" id="ARBA00004174"/>
    </source>
</evidence>
<dbReference type="PRINTS" id="PR00463">
    <property type="entry name" value="EP450I"/>
</dbReference>
<dbReference type="InterPro" id="IPR050476">
    <property type="entry name" value="Insect_CytP450_Detox"/>
</dbReference>
<keyword evidence="8" id="KW-0492">Microsome</keyword>
<evidence type="ECO:0000256" key="3">
    <source>
        <dbReference type="ARBA" id="ARBA00004406"/>
    </source>
</evidence>
<evidence type="ECO:0000256" key="1">
    <source>
        <dbReference type="ARBA" id="ARBA00001971"/>
    </source>
</evidence>
<evidence type="ECO:0000256" key="15">
    <source>
        <dbReference type="SAM" id="Phobius"/>
    </source>
</evidence>
<comment type="similarity">
    <text evidence="4 14">Belongs to the cytochrome P450 family.</text>
</comment>
<keyword evidence="5 13" id="KW-0349">Heme</keyword>
<dbReference type="Proteomes" id="UP001168972">
    <property type="component" value="Unassembled WGS sequence"/>
</dbReference>
<dbReference type="GO" id="GO:0005789">
    <property type="term" value="C:endoplasmic reticulum membrane"/>
    <property type="evidence" value="ECO:0007669"/>
    <property type="project" value="UniProtKB-SubCell"/>
</dbReference>
<dbReference type="GO" id="GO:0020037">
    <property type="term" value="F:heme binding"/>
    <property type="evidence" value="ECO:0007669"/>
    <property type="project" value="InterPro"/>
</dbReference>